<dbReference type="OrthoDB" id="8687573at2"/>
<keyword evidence="3" id="KW-1185">Reference proteome</keyword>
<reference evidence="2 3" key="1">
    <citation type="submission" date="2019-07" db="EMBL/GenBank/DDBJ databases">
        <title>Tepidimonas aquatica CLN-1 draft genome.</title>
        <authorList>
            <person name="Da Costa M.S."/>
            <person name="Froufe H.J.C."/>
            <person name="Egas C."/>
            <person name="Albuquerque L."/>
        </authorList>
    </citation>
    <scope>NUCLEOTIDE SEQUENCE [LARGE SCALE GENOMIC DNA]</scope>
    <source>
        <strain evidence="2 3">CLN-1</strain>
    </source>
</reference>
<dbReference type="Proteomes" id="UP000318554">
    <property type="component" value="Unassembled WGS sequence"/>
</dbReference>
<comment type="caution">
    <text evidence="2">The sequence shown here is derived from an EMBL/GenBank/DDBJ whole genome shotgun (WGS) entry which is preliminary data.</text>
</comment>
<dbReference type="AlphaFoldDB" id="A0A554WQY9"/>
<organism evidence="2 3">
    <name type="scientific">Tepidimonas aquatica</name>
    <dbReference type="NCBI Taxonomy" id="247482"/>
    <lineage>
        <taxon>Bacteria</taxon>
        <taxon>Pseudomonadati</taxon>
        <taxon>Pseudomonadota</taxon>
        <taxon>Betaproteobacteria</taxon>
        <taxon>Burkholderiales</taxon>
        <taxon>Tepidimonas</taxon>
    </lineage>
</organism>
<dbReference type="RefSeq" id="WP_144325024.1">
    <property type="nucleotide sequence ID" value="NZ_VJNA01000008.1"/>
</dbReference>
<keyword evidence="1" id="KW-0812">Transmembrane</keyword>
<evidence type="ECO:0000313" key="2">
    <source>
        <dbReference type="EMBL" id="TSE25988.1"/>
    </source>
</evidence>
<gene>
    <name evidence="2" type="ORF">Taqua_00834</name>
</gene>
<dbReference type="InterPro" id="IPR021313">
    <property type="entry name" value="DUF2909"/>
</dbReference>
<sequence>MKAIVALAFVGILASLASALVAMMRGDSQSGETRRQRRMVRALTMRIGLSVALFLFLIIAHQLGWIQPTGLPQG</sequence>
<keyword evidence="1" id="KW-1133">Transmembrane helix</keyword>
<dbReference type="EMBL" id="VJNA01000008">
    <property type="protein sequence ID" value="TSE25988.1"/>
    <property type="molecule type" value="Genomic_DNA"/>
</dbReference>
<dbReference type="NCBIfam" id="NF033233">
    <property type="entry name" value="twin_helix"/>
    <property type="match status" value="1"/>
</dbReference>
<protein>
    <submittedName>
        <fullName evidence="2">Uncharacterized protein</fullName>
    </submittedName>
</protein>
<dbReference type="Pfam" id="PF11137">
    <property type="entry name" value="DUF2909"/>
    <property type="match status" value="1"/>
</dbReference>
<keyword evidence="1" id="KW-0472">Membrane</keyword>
<feature type="transmembrane region" description="Helical" evidence="1">
    <location>
        <begin position="43"/>
        <end position="66"/>
    </location>
</feature>
<evidence type="ECO:0000256" key="1">
    <source>
        <dbReference type="SAM" id="Phobius"/>
    </source>
</evidence>
<evidence type="ECO:0000313" key="3">
    <source>
        <dbReference type="Proteomes" id="UP000318554"/>
    </source>
</evidence>
<name>A0A554WQY9_9BURK</name>
<accession>A0A554WQY9</accession>
<proteinExistence type="predicted"/>